<dbReference type="OrthoDB" id="228552at2157"/>
<dbReference type="AlphaFoldDB" id="A0A1I0QSA8"/>
<proteinExistence type="predicted"/>
<dbReference type="EMBL" id="FOIS01000005">
    <property type="protein sequence ID" value="SEW30442.1"/>
    <property type="molecule type" value="Genomic_DNA"/>
</dbReference>
<dbReference type="Proteomes" id="UP000183275">
    <property type="component" value="Unassembled WGS sequence"/>
</dbReference>
<name>A0A1I0QSA8_9EURY</name>
<sequence>MDRTDESEDAPESDAEAGTMLARTWTIAANFRTPADYDIPTVPIVPAERSADGTLIVRSPDDSTPVMTVENPVLVRR</sequence>
<dbReference type="RefSeq" id="WP_049989156.1">
    <property type="nucleotide sequence ID" value="NZ_FOIS01000005.1"/>
</dbReference>
<organism evidence="1 2">
    <name type="scientific">Natrinema salifodinae</name>
    <dbReference type="NCBI Taxonomy" id="1202768"/>
    <lineage>
        <taxon>Archaea</taxon>
        <taxon>Methanobacteriati</taxon>
        <taxon>Methanobacteriota</taxon>
        <taxon>Stenosarchaea group</taxon>
        <taxon>Halobacteria</taxon>
        <taxon>Halobacteriales</taxon>
        <taxon>Natrialbaceae</taxon>
        <taxon>Natrinema</taxon>
    </lineage>
</organism>
<accession>A0A1I0QSA8</accession>
<reference evidence="2" key="1">
    <citation type="submission" date="2016-10" db="EMBL/GenBank/DDBJ databases">
        <authorList>
            <person name="Varghese N."/>
        </authorList>
    </citation>
    <scope>NUCLEOTIDE SEQUENCE [LARGE SCALE GENOMIC DNA]</scope>
    <source>
        <strain evidence="2">CGMCC 1.12284</strain>
    </source>
</reference>
<dbReference type="STRING" id="1202768.SAMN05216285_3853"/>
<evidence type="ECO:0000313" key="2">
    <source>
        <dbReference type="Proteomes" id="UP000183275"/>
    </source>
</evidence>
<gene>
    <name evidence="1" type="ORF">SAMN05216285_3853</name>
</gene>
<protein>
    <submittedName>
        <fullName evidence="1">Uncharacterized protein</fullName>
    </submittedName>
</protein>
<evidence type="ECO:0000313" key="1">
    <source>
        <dbReference type="EMBL" id="SEW30442.1"/>
    </source>
</evidence>
<keyword evidence="2" id="KW-1185">Reference proteome</keyword>